<dbReference type="EMBL" id="ODYU01010595">
    <property type="protein sequence ID" value="SOQ55815.1"/>
    <property type="molecule type" value="Genomic_DNA"/>
</dbReference>
<organism evidence="1">
    <name type="scientific">Spodoptera frugiperda</name>
    <name type="common">Fall armyworm</name>
    <dbReference type="NCBI Taxonomy" id="7108"/>
    <lineage>
        <taxon>Eukaryota</taxon>
        <taxon>Metazoa</taxon>
        <taxon>Ecdysozoa</taxon>
        <taxon>Arthropoda</taxon>
        <taxon>Hexapoda</taxon>
        <taxon>Insecta</taxon>
        <taxon>Pterygota</taxon>
        <taxon>Neoptera</taxon>
        <taxon>Endopterygota</taxon>
        <taxon>Lepidoptera</taxon>
        <taxon>Glossata</taxon>
        <taxon>Ditrysia</taxon>
        <taxon>Noctuoidea</taxon>
        <taxon>Noctuidae</taxon>
        <taxon>Amphipyrinae</taxon>
        <taxon>Spodoptera</taxon>
    </lineage>
</organism>
<reference evidence="1" key="1">
    <citation type="submission" date="2016-07" db="EMBL/GenBank/DDBJ databases">
        <authorList>
            <person name="Bretaudeau A."/>
        </authorList>
    </citation>
    <scope>NUCLEOTIDE SEQUENCE</scope>
    <source>
        <strain evidence="1">Rice</strain>
        <tissue evidence="1">Whole body</tissue>
    </source>
</reference>
<gene>
    <name evidence="1" type="ORF">SFRICE_030267</name>
</gene>
<name>A0A2H1WRW4_SPOFR</name>
<protein>
    <submittedName>
        <fullName evidence="1">SFRICE_030267</fullName>
    </submittedName>
</protein>
<accession>A0A2H1WRW4</accession>
<sequence length="60" mass="6400">MTSTALGEARGSVRLLLSKNNPVPTPVFLAGAPVNPLEVLFRAPDPPLALKKSLIELHKI</sequence>
<dbReference type="AlphaFoldDB" id="A0A2H1WRW4"/>
<proteinExistence type="predicted"/>
<evidence type="ECO:0000313" key="1">
    <source>
        <dbReference type="EMBL" id="SOQ55815.1"/>
    </source>
</evidence>